<proteinExistence type="predicted"/>
<evidence type="ECO:0000313" key="2">
    <source>
        <dbReference type="Proteomes" id="UP000557739"/>
    </source>
</evidence>
<keyword evidence="2" id="KW-1185">Reference proteome</keyword>
<sequence length="97" mass="9551">MQRLRVALTGLAAVVLLIGIAGAIFSAVDRDAPVEAAGAARPEVVANLTGALPSPAAEAAVVDEPLAELGVAPSKSAAEPVNVTVVEQPPNPGAPKP</sequence>
<comment type="caution">
    <text evidence="1">The sequence shown here is derived from an EMBL/GenBank/DDBJ whole genome shotgun (WGS) entry which is preliminary data.</text>
</comment>
<organism evidence="1 2">
    <name type="scientific">Sphingomonas yantingensis</name>
    <dbReference type="NCBI Taxonomy" id="1241761"/>
    <lineage>
        <taxon>Bacteria</taxon>
        <taxon>Pseudomonadati</taxon>
        <taxon>Pseudomonadota</taxon>
        <taxon>Alphaproteobacteria</taxon>
        <taxon>Sphingomonadales</taxon>
        <taxon>Sphingomonadaceae</taxon>
        <taxon>Sphingomonas</taxon>
    </lineage>
</organism>
<dbReference type="Proteomes" id="UP000557739">
    <property type="component" value="Unassembled WGS sequence"/>
</dbReference>
<evidence type="ECO:0000313" key="1">
    <source>
        <dbReference type="EMBL" id="MBB5697579.1"/>
    </source>
</evidence>
<dbReference type="RefSeq" id="WP_184024882.1">
    <property type="nucleotide sequence ID" value="NZ_JACIJJ010000001.1"/>
</dbReference>
<name>A0A7W9ANQ9_9SPHN</name>
<protein>
    <submittedName>
        <fullName evidence="1">Uncharacterized protein</fullName>
    </submittedName>
</protein>
<accession>A0A7W9ANQ9</accession>
<dbReference type="EMBL" id="JACIJJ010000001">
    <property type="protein sequence ID" value="MBB5697579.1"/>
    <property type="molecule type" value="Genomic_DNA"/>
</dbReference>
<reference evidence="1 2" key="1">
    <citation type="submission" date="2020-08" db="EMBL/GenBank/DDBJ databases">
        <title>Genomic Encyclopedia of Type Strains, Phase IV (KMG-IV): sequencing the most valuable type-strain genomes for metagenomic binning, comparative biology and taxonomic classification.</title>
        <authorList>
            <person name="Goeker M."/>
        </authorList>
    </citation>
    <scope>NUCLEOTIDE SEQUENCE [LARGE SCALE GENOMIC DNA]</scope>
    <source>
        <strain evidence="1 2">DSM 27244</strain>
    </source>
</reference>
<gene>
    <name evidence="1" type="ORF">FHR19_000904</name>
</gene>
<dbReference type="AlphaFoldDB" id="A0A7W9ANQ9"/>